<dbReference type="EMBL" id="ATBP01000379">
    <property type="protein sequence ID" value="ETR70731.1"/>
    <property type="molecule type" value="Genomic_DNA"/>
</dbReference>
<comment type="caution">
    <text evidence="1">The sequence shown here is derived from an EMBL/GenBank/DDBJ whole genome shotgun (WGS) entry which is preliminary data.</text>
</comment>
<proteinExistence type="predicted"/>
<dbReference type="Gene3D" id="3.40.50.1460">
    <property type="match status" value="1"/>
</dbReference>
<name>A0A1V1P7B7_9BACT</name>
<organism evidence="1 2">
    <name type="scientific">Candidatus Magnetoglobus multicellularis str. Araruama</name>
    <dbReference type="NCBI Taxonomy" id="890399"/>
    <lineage>
        <taxon>Bacteria</taxon>
        <taxon>Pseudomonadati</taxon>
        <taxon>Thermodesulfobacteriota</taxon>
        <taxon>Desulfobacteria</taxon>
        <taxon>Desulfobacterales</taxon>
        <taxon>Desulfobacteraceae</taxon>
        <taxon>Candidatus Magnetoglobus</taxon>
    </lineage>
</organism>
<dbReference type="Gene3D" id="2.60.40.10">
    <property type="entry name" value="Immunoglobulins"/>
    <property type="match status" value="3"/>
</dbReference>
<gene>
    <name evidence="1" type="ORF">OMM_03031</name>
</gene>
<evidence type="ECO:0000313" key="2">
    <source>
        <dbReference type="Proteomes" id="UP000189670"/>
    </source>
</evidence>
<evidence type="ECO:0000313" key="1">
    <source>
        <dbReference type="EMBL" id="ETR70731.1"/>
    </source>
</evidence>
<dbReference type="Proteomes" id="UP000189670">
    <property type="component" value="Unassembled WGS sequence"/>
</dbReference>
<sequence length="1080" mass="120815">MGLAIEDDTGQSSEDHLTKQFNNLTINGSGIEGTEIHLYEKNSLLGSGAVHNNTFSIDVSFSSEGEHCITATQIISSEISDASNELCIHIDTTKPLPPVVSGVGITNNQRPVWEWSSSNTGDNQNDGNGNFCITLDDSDTCYQTQTTTFIPDTALAHGYHTLYVKEQDASGNWSDAGSYTILIDLIGPKGNITISNSEWTDTRFVTLSIAPQDMSNVSKIRLSNDGIHYSEDIDFIETINQWELTDEDGLKTVYVQFQDHLGNWSEPYTDTIGLDTTPPQVTMGCPQYSNSTEGIFIKWSADDLSGCGVKSSTLFYKIDDGGGYDQLSFTNGSNPYKLTFMPKNGKYTFKLSSEDCFGHVSETKEYVMIFDTEAPHSMIESAPAFVNDLTKTFTITYSYENDLSGIESIELWVKKEPVDTVFTQKEYVLIAQNEPADSNGTFQFTTTTEGKYYFYTIAADKAGNREEPPETFDQTTLYTSNVPGYAILAIGATNDQEGQQEYAKTAEQVYGYLVNNNFTLGSGTNDYHDNVKFFNPGEQVINGQDSFEDTYKNDLQKSIETWAFEKMKYINAPLYIILIGHGDTDQFYLSEGNYLTSKNAISDSSDGLHDWLENLENKLAENHIDQDIIIILGSCYSGSFIDDLSKAGRIIITSTSENEQSYRGHIDSTGVRNGEFFVSALFTELARGYNLNKSFSIAAQMTHNHTYDSYWINQPPYYDSVRQHPLLDDVSQHADKIQFKTIDPNGLKFTDFGKIESGSIADNVNQATLWAQLNDNSKVDEVWVEILAPDTETAEVDKQWFIETTRIPMILQSGQYVSSYTGFTASGKYTVFFYARDKQGLISTVEKQYIYKDKSGENVAPGSFRLRYPNDGTQTTTKRGLIALWEESIDPDGDLVTYTLEIWNNDFYDKREGITTNSYKINMTEGFDEPYTYTWQVTAIDAYGAKTICQKQRWFVIDNTGGVADAFNDQLLTGEVRDAITKKMISSANVEINPALQLFSIKNGVYLADCSLDDCNEKFSIHADADGYHSKTISNISIEKKVGLIKDIYLVRTDLLAQLIHVLNGLTLMQSSENCKRCSH</sequence>
<protein>
    <submittedName>
        <fullName evidence="1">Secreted protein</fullName>
    </submittedName>
</protein>
<reference evidence="2" key="1">
    <citation type="submission" date="2012-11" db="EMBL/GenBank/DDBJ databases">
        <authorList>
            <person name="Lucero-Rivera Y.E."/>
            <person name="Tovar-Ramirez D."/>
        </authorList>
    </citation>
    <scope>NUCLEOTIDE SEQUENCE [LARGE SCALE GENOMIC DNA]</scope>
    <source>
        <strain evidence="2">Araruama</strain>
    </source>
</reference>
<dbReference type="InterPro" id="IPR013783">
    <property type="entry name" value="Ig-like_fold"/>
</dbReference>
<accession>A0A1V1P7B7</accession>
<dbReference type="AlphaFoldDB" id="A0A1V1P7B7"/>